<comment type="caution">
    <text evidence="1">The sequence shown here is derived from an EMBL/GenBank/DDBJ whole genome shotgun (WGS) entry which is preliminary data.</text>
</comment>
<dbReference type="AlphaFoldDB" id="A0A3R9QKC1"/>
<dbReference type="RefSeq" id="WP_125486949.1">
    <property type="nucleotide sequence ID" value="NZ_RSDW01000001.1"/>
</dbReference>
<dbReference type="OrthoDB" id="111651at2"/>
<organism evidence="1 2">
    <name type="scientific">Edaphobacter aggregans</name>
    <dbReference type="NCBI Taxonomy" id="570835"/>
    <lineage>
        <taxon>Bacteria</taxon>
        <taxon>Pseudomonadati</taxon>
        <taxon>Acidobacteriota</taxon>
        <taxon>Terriglobia</taxon>
        <taxon>Terriglobales</taxon>
        <taxon>Acidobacteriaceae</taxon>
        <taxon>Edaphobacter</taxon>
    </lineage>
</organism>
<dbReference type="EMBL" id="RSDW01000001">
    <property type="protein sequence ID" value="RSL18606.1"/>
    <property type="molecule type" value="Genomic_DNA"/>
</dbReference>
<evidence type="ECO:0000313" key="2">
    <source>
        <dbReference type="Proteomes" id="UP000269669"/>
    </source>
</evidence>
<keyword evidence="2" id="KW-1185">Reference proteome</keyword>
<accession>A0A3R9QKC1</accession>
<protein>
    <submittedName>
        <fullName evidence="1">Uncharacterized protein</fullName>
    </submittedName>
</protein>
<reference evidence="1 2" key="1">
    <citation type="submission" date="2018-12" db="EMBL/GenBank/DDBJ databases">
        <title>Sequencing of bacterial isolates from soil warming experiment in Harvard Forest, Massachusetts, USA.</title>
        <authorList>
            <person name="Deangelis K."/>
        </authorList>
    </citation>
    <scope>NUCLEOTIDE SEQUENCE [LARGE SCALE GENOMIC DNA]</scope>
    <source>
        <strain evidence="1 2">EB153</strain>
    </source>
</reference>
<name>A0A3R9QKC1_9BACT</name>
<proteinExistence type="predicted"/>
<evidence type="ECO:0000313" key="1">
    <source>
        <dbReference type="EMBL" id="RSL18606.1"/>
    </source>
</evidence>
<sequence length="214" mass="23409">MQNAHLRLGQLEYLRSTANIQTRIRLQVDRYMGEEADGYLLSLYGGDAEVGAIAAAIHEKHPFTLTFPDGKSKTVSMGADASCYRGSVAVPGRKQPLRHLVAVSQALHANGAAGKTYLLNYERSLAWSALVSFLGLPADPRWGAAMMDVLEREEKVQELEGIGCQPVVIHATRSSLLEAVSRGLGRRELCFPEVNGPVFWPSFRIGEALNIGKF</sequence>
<gene>
    <name evidence="1" type="ORF">EDE15_4196</name>
</gene>
<dbReference type="Proteomes" id="UP000269669">
    <property type="component" value="Unassembled WGS sequence"/>
</dbReference>